<dbReference type="HOGENOM" id="CLU_163934_2_0_6"/>
<name>A0A060H6B3_XYLFS</name>
<dbReference type="GO" id="GO:0003677">
    <property type="term" value="F:DNA binding"/>
    <property type="evidence" value="ECO:0007669"/>
    <property type="project" value="UniProtKB-KW"/>
</dbReference>
<dbReference type="InterPro" id="IPR010982">
    <property type="entry name" value="Lambda_DNA-bd_dom_sf"/>
</dbReference>
<reference evidence="2 3" key="1">
    <citation type="submission" date="2013-08" db="EMBL/GenBank/DDBJ databases">
        <authorList>
            <person name="Stouthamer R."/>
            <person name="Nunney L."/>
        </authorList>
    </citation>
    <scope>NUCLEOTIDE SEQUENCE [LARGE SCALE GENOMIC DNA]</scope>
    <source>
        <strain evidence="3">ann-1</strain>
    </source>
</reference>
<dbReference type="Proteomes" id="UP000027215">
    <property type="component" value="Chromosome"/>
</dbReference>
<dbReference type="RefSeq" id="WP_004087027.1">
    <property type="nucleotide sequence ID" value="NZ_CP006696.1"/>
</dbReference>
<dbReference type="Pfam" id="PF13744">
    <property type="entry name" value="HTH_37"/>
    <property type="match status" value="1"/>
</dbReference>
<dbReference type="PATRIC" id="fig|155920.8.peg.1223"/>
<dbReference type="AlphaFoldDB" id="A0A060H6B3"/>
<dbReference type="GeneID" id="93904385"/>
<feature type="domain" description="HigA2-like helix-turn-helix" evidence="1">
    <location>
        <begin position="12"/>
        <end position="93"/>
    </location>
</feature>
<protein>
    <submittedName>
        <fullName evidence="2">DNA-binding protein</fullName>
    </submittedName>
</protein>
<dbReference type="InterPro" id="IPR001387">
    <property type="entry name" value="Cro/C1-type_HTH"/>
</dbReference>
<keyword evidence="2" id="KW-0238">DNA-binding</keyword>
<proteinExistence type="predicted"/>
<organism evidence="2 3">
    <name type="scientific">Xylella fastidiosa subsp. sandyi Ann-1</name>
    <dbReference type="NCBI Taxonomy" id="155920"/>
    <lineage>
        <taxon>Bacteria</taxon>
        <taxon>Pseudomonadati</taxon>
        <taxon>Pseudomonadota</taxon>
        <taxon>Gammaproteobacteria</taxon>
        <taxon>Lysobacterales</taxon>
        <taxon>Lysobacteraceae</taxon>
        <taxon>Xylella</taxon>
    </lineage>
</organism>
<gene>
    <name evidence="2" type="ORF">D934_05120</name>
</gene>
<evidence type="ECO:0000313" key="3">
    <source>
        <dbReference type="Proteomes" id="UP000027215"/>
    </source>
</evidence>
<sequence length="93" mass="10564">MSEKMTVSCGNVFEDLGFAPDEAAAMLARETLLIALEKELRKRGKKQQELADELGVPRTRISEVMHLKTDRFSVDKLVSLLHRAGKRVEIRVR</sequence>
<evidence type="ECO:0000313" key="2">
    <source>
        <dbReference type="EMBL" id="AIC11133.1"/>
    </source>
</evidence>
<dbReference type="SUPFAM" id="SSF47413">
    <property type="entry name" value="lambda repressor-like DNA-binding domains"/>
    <property type="match status" value="1"/>
</dbReference>
<dbReference type="KEGG" id="xfs:D934_05120"/>
<dbReference type="Gene3D" id="1.10.260.40">
    <property type="entry name" value="lambda repressor-like DNA-binding domains"/>
    <property type="match status" value="1"/>
</dbReference>
<dbReference type="CDD" id="cd00093">
    <property type="entry name" value="HTH_XRE"/>
    <property type="match status" value="1"/>
</dbReference>
<dbReference type="EMBL" id="CP006696">
    <property type="protein sequence ID" value="AIC11133.1"/>
    <property type="molecule type" value="Genomic_DNA"/>
</dbReference>
<accession>A0A060H6B3</accession>
<dbReference type="InterPro" id="IPR039554">
    <property type="entry name" value="HigA2-like_HTH"/>
</dbReference>
<evidence type="ECO:0000259" key="1">
    <source>
        <dbReference type="Pfam" id="PF13744"/>
    </source>
</evidence>